<evidence type="ECO:0000313" key="1">
    <source>
        <dbReference type="EMBL" id="KAJ8000986.1"/>
    </source>
</evidence>
<dbReference type="EMBL" id="CM055742">
    <property type="protein sequence ID" value="KAJ8000986.1"/>
    <property type="molecule type" value="Genomic_DNA"/>
</dbReference>
<comment type="caution">
    <text evidence="1">The sequence shown here is derived from an EMBL/GenBank/DDBJ whole genome shotgun (WGS) entry which is preliminary data.</text>
</comment>
<sequence length="144" mass="15805">MIARQKVYLRKSHPGLSPLSQFVCCRWIRPVFPVSSLMLAPASGPATLAQLEAGSLRGEFVCIRALDAGPVWSAALPVASQSRHQNGAIRVRNNGGNIARLWHAVYGGRRRVDRCLLRPVQSVICSLIGFCFLCFLSTIIYSPL</sequence>
<name>A0ACC2GBK3_DALPE</name>
<keyword evidence="2" id="KW-1185">Reference proteome</keyword>
<organism evidence="1 2">
    <name type="scientific">Dallia pectoralis</name>
    <name type="common">Alaska blackfish</name>
    <dbReference type="NCBI Taxonomy" id="75939"/>
    <lineage>
        <taxon>Eukaryota</taxon>
        <taxon>Metazoa</taxon>
        <taxon>Chordata</taxon>
        <taxon>Craniata</taxon>
        <taxon>Vertebrata</taxon>
        <taxon>Euteleostomi</taxon>
        <taxon>Actinopterygii</taxon>
        <taxon>Neopterygii</taxon>
        <taxon>Teleostei</taxon>
        <taxon>Protacanthopterygii</taxon>
        <taxon>Esociformes</taxon>
        <taxon>Umbridae</taxon>
        <taxon>Dallia</taxon>
    </lineage>
</organism>
<gene>
    <name evidence="1" type="ORF">DPEC_G00186130</name>
</gene>
<reference evidence="1" key="1">
    <citation type="submission" date="2021-05" db="EMBL/GenBank/DDBJ databases">
        <authorList>
            <person name="Pan Q."/>
            <person name="Jouanno E."/>
            <person name="Zahm M."/>
            <person name="Klopp C."/>
            <person name="Cabau C."/>
            <person name="Louis A."/>
            <person name="Berthelot C."/>
            <person name="Parey E."/>
            <person name="Roest Crollius H."/>
            <person name="Montfort J."/>
            <person name="Robinson-Rechavi M."/>
            <person name="Bouchez O."/>
            <person name="Lampietro C."/>
            <person name="Lopez Roques C."/>
            <person name="Donnadieu C."/>
            <person name="Postlethwait J."/>
            <person name="Bobe J."/>
            <person name="Dillon D."/>
            <person name="Chandos A."/>
            <person name="von Hippel F."/>
            <person name="Guiguen Y."/>
        </authorList>
    </citation>
    <scope>NUCLEOTIDE SEQUENCE</scope>
    <source>
        <strain evidence="1">YG-Jan2019</strain>
    </source>
</reference>
<protein>
    <submittedName>
        <fullName evidence="1">Uncharacterized protein</fullName>
    </submittedName>
</protein>
<accession>A0ACC2GBK3</accession>
<evidence type="ECO:0000313" key="2">
    <source>
        <dbReference type="Proteomes" id="UP001157502"/>
    </source>
</evidence>
<dbReference type="Proteomes" id="UP001157502">
    <property type="component" value="Chromosome 15"/>
</dbReference>
<proteinExistence type="predicted"/>